<feature type="compositionally biased region" description="Acidic residues" evidence="10">
    <location>
        <begin position="1096"/>
        <end position="1108"/>
    </location>
</feature>
<organism evidence="12 13">
    <name type="scientific">Saccharomycopsis crataegensis</name>
    <dbReference type="NCBI Taxonomy" id="43959"/>
    <lineage>
        <taxon>Eukaryota</taxon>
        <taxon>Fungi</taxon>
        <taxon>Dikarya</taxon>
        <taxon>Ascomycota</taxon>
        <taxon>Saccharomycotina</taxon>
        <taxon>Saccharomycetes</taxon>
        <taxon>Saccharomycopsidaceae</taxon>
        <taxon>Saccharomycopsis</taxon>
    </lineage>
</organism>
<feature type="compositionally biased region" description="Low complexity" evidence="10">
    <location>
        <begin position="665"/>
        <end position="681"/>
    </location>
</feature>
<feature type="compositionally biased region" description="Polar residues" evidence="10">
    <location>
        <begin position="748"/>
        <end position="810"/>
    </location>
</feature>
<feature type="compositionally biased region" description="Polar residues" evidence="10">
    <location>
        <begin position="686"/>
        <end position="698"/>
    </location>
</feature>
<keyword evidence="1 12" id="KW-0723">Serine/threonine-protein kinase</keyword>
<reference evidence="12 13" key="1">
    <citation type="journal article" date="2023" name="Elife">
        <title>Identification of key yeast species and microbe-microbe interactions impacting larval growth of Drosophila in the wild.</title>
        <authorList>
            <person name="Mure A."/>
            <person name="Sugiura Y."/>
            <person name="Maeda R."/>
            <person name="Honda K."/>
            <person name="Sakurai N."/>
            <person name="Takahashi Y."/>
            <person name="Watada M."/>
            <person name="Katoh T."/>
            <person name="Gotoh A."/>
            <person name="Gotoh Y."/>
            <person name="Taniguchi I."/>
            <person name="Nakamura K."/>
            <person name="Hayashi T."/>
            <person name="Katayama T."/>
            <person name="Uemura T."/>
            <person name="Hattori Y."/>
        </authorList>
    </citation>
    <scope>NUCLEOTIDE SEQUENCE [LARGE SCALE GENOMIC DNA]</scope>
    <source>
        <strain evidence="12 13">SC-9</strain>
    </source>
</reference>
<dbReference type="Pfam" id="PF00069">
    <property type="entry name" value="Pkinase"/>
    <property type="match status" value="1"/>
</dbReference>
<feature type="compositionally biased region" description="Polar residues" evidence="10">
    <location>
        <begin position="555"/>
        <end position="573"/>
    </location>
</feature>
<feature type="domain" description="Protein kinase" evidence="11">
    <location>
        <begin position="38"/>
        <end position="329"/>
    </location>
</feature>
<feature type="active site" description="Proton acceptor" evidence="6">
    <location>
        <position position="155"/>
    </location>
</feature>
<dbReference type="PANTHER" id="PTHR24350">
    <property type="entry name" value="SERINE/THREONINE-PROTEIN KINASE IAL-RELATED"/>
    <property type="match status" value="1"/>
</dbReference>
<feature type="region of interest" description="Disordered" evidence="10">
    <location>
        <begin position="970"/>
        <end position="1108"/>
    </location>
</feature>
<dbReference type="InterPro" id="IPR030616">
    <property type="entry name" value="Aur-like"/>
</dbReference>
<dbReference type="SMART" id="SM00220">
    <property type="entry name" value="S_TKc"/>
    <property type="match status" value="1"/>
</dbReference>
<evidence type="ECO:0000259" key="11">
    <source>
        <dbReference type="PROSITE" id="PS50011"/>
    </source>
</evidence>
<gene>
    <name evidence="12" type="ORF">DASC09_009750</name>
</gene>
<dbReference type="InterPro" id="IPR017441">
    <property type="entry name" value="Protein_kinase_ATP_BS"/>
</dbReference>
<dbReference type="GO" id="GO:0005524">
    <property type="term" value="F:ATP binding"/>
    <property type="evidence" value="ECO:0007669"/>
    <property type="project" value="UniProtKB-UniRule"/>
</dbReference>
<dbReference type="SUPFAM" id="SSF56112">
    <property type="entry name" value="Protein kinase-like (PK-like)"/>
    <property type="match status" value="1"/>
</dbReference>
<feature type="binding site" evidence="7">
    <location>
        <position position="173"/>
    </location>
    <ligand>
        <name>ATP</name>
        <dbReference type="ChEBI" id="CHEBI:30616"/>
    </ligand>
</feature>
<keyword evidence="2" id="KW-0808">Transferase</keyword>
<feature type="compositionally biased region" description="Low complexity" evidence="10">
    <location>
        <begin position="985"/>
        <end position="1014"/>
    </location>
</feature>
<evidence type="ECO:0000256" key="2">
    <source>
        <dbReference type="ARBA" id="ARBA00022679"/>
    </source>
</evidence>
<feature type="binding site" evidence="7">
    <location>
        <begin position="159"/>
        <end position="160"/>
    </location>
    <ligand>
        <name>ATP</name>
        <dbReference type="ChEBI" id="CHEBI:30616"/>
    </ligand>
</feature>
<feature type="region of interest" description="Disordered" evidence="10">
    <location>
        <begin position="656"/>
        <end position="810"/>
    </location>
</feature>
<dbReference type="RefSeq" id="XP_064850650.1">
    <property type="nucleotide sequence ID" value="XM_064994578.1"/>
</dbReference>
<dbReference type="PROSITE" id="PS00107">
    <property type="entry name" value="PROTEIN_KINASE_ATP"/>
    <property type="match status" value="1"/>
</dbReference>
<dbReference type="PROSITE" id="PS50011">
    <property type="entry name" value="PROTEIN_KINASE_DOM"/>
    <property type="match status" value="1"/>
</dbReference>
<evidence type="ECO:0000256" key="7">
    <source>
        <dbReference type="PIRSR" id="PIRSR630616-2"/>
    </source>
</evidence>
<accession>A0AAV5QGY1</accession>
<evidence type="ECO:0000256" key="9">
    <source>
        <dbReference type="PROSITE-ProRule" id="PRU10141"/>
    </source>
</evidence>
<dbReference type="Gene3D" id="1.10.510.10">
    <property type="entry name" value="Transferase(Phosphotransferase) domain 1"/>
    <property type="match status" value="1"/>
</dbReference>
<feature type="compositionally biased region" description="Low complexity" evidence="10">
    <location>
        <begin position="1046"/>
        <end position="1055"/>
    </location>
</feature>
<evidence type="ECO:0000256" key="3">
    <source>
        <dbReference type="ARBA" id="ARBA00022741"/>
    </source>
</evidence>
<keyword evidence="5 7" id="KW-0067">ATP-binding</keyword>
<feature type="binding site" evidence="7 9">
    <location>
        <position position="67"/>
    </location>
    <ligand>
        <name>ATP</name>
        <dbReference type="ChEBI" id="CHEBI:30616"/>
    </ligand>
</feature>
<evidence type="ECO:0000256" key="6">
    <source>
        <dbReference type="PIRSR" id="PIRSR630616-1"/>
    </source>
</evidence>
<evidence type="ECO:0000256" key="4">
    <source>
        <dbReference type="ARBA" id="ARBA00022777"/>
    </source>
</evidence>
<feature type="compositionally biased region" description="Polar residues" evidence="10">
    <location>
        <begin position="484"/>
        <end position="496"/>
    </location>
</feature>
<dbReference type="InterPro" id="IPR000719">
    <property type="entry name" value="Prot_kinase_dom"/>
</dbReference>
<evidence type="ECO:0000256" key="8">
    <source>
        <dbReference type="PIRSR" id="PIRSR630616-3"/>
    </source>
</evidence>
<feature type="cross-link" description="Glycyl lysine isopeptide (Lys-Gly) (interchain with G-Cter in SUMO2)" evidence="8">
    <location>
        <position position="157"/>
    </location>
</feature>
<evidence type="ECO:0000256" key="5">
    <source>
        <dbReference type="ARBA" id="ARBA00022840"/>
    </source>
</evidence>
<dbReference type="GO" id="GO:0004674">
    <property type="term" value="F:protein serine/threonine kinase activity"/>
    <property type="evidence" value="ECO:0007669"/>
    <property type="project" value="UniProtKB-KW"/>
</dbReference>
<dbReference type="EMBL" id="BTFZ01000002">
    <property type="protein sequence ID" value="GMM33650.1"/>
    <property type="molecule type" value="Genomic_DNA"/>
</dbReference>
<dbReference type="Proteomes" id="UP001360560">
    <property type="component" value="Unassembled WGS sequence"/>
</dbReference>
<dbReference type="GeneID" id="90071629"/>
<dbReference type="InterPro" id="IPR011009">
    <property type="entry name" value="Kinase-like_dom_sf"/>
</dbReference>
<protein>
    <submittedName>
        <fullName evidence="12">Non-specific serine/threonine protein kinase</fullName>
    </submittedName>
</protein>
<evidence type="ECO:0000256" key="10">
    <source>
        <dbReference type="SAM" id="MobiDB-lite"/>
    </source>
</evidence>
<feature type="region of interest" description="Disordered" evidence="10">
    <location>
        <begin position="474"/>
        <end position="496"/>
    </location>
</feature>
<feature type="compositionally biased region" description="Basic and acidic residues" evidence="10">
    <location>
        <begin position="726"/>
        <end position="745"/>
    </location>
</feature>
<name>A0AAV5QGY1_9ASCO</name>
<feature type="region of interest" description="Disordered" evidence="10">
    <location>
        <begin position="872"/>
        <end position="902"/>
    </location>
</feature>
<comment type="caution">
    <text evidence="12">The sequence shown here is derived from an EMBL/GenBank/DDBJ whole genome shotgun (WGS) entry which is preliminary data.</text>
</comment>
<feature type="compositionally biased region" description="Polar residues" evidence="10">
    <location>
        <begin position="887"/>
        <end position="902"/>
    </location>
</feature>
<keyword evidence="3 7" id="KW-0547">Nucleotide-binding</keyword>
<keyword evidence="4 12" id="KW-0418">Kinase</keyword>
<evidence type="ECO:0000256" key="1">
    <source>
        <dbReference type="ARBA" id="ARBA00022527"/>
    </source>
</evidence>
<keyword evidence="13" id="KW-1185">Reference proteome</keyword>
<dbReference type="FunFam" id="1.10.510.10:FF:000571">
    <property type="entry name" value="Maternal embryonic leucine zipper kinase"/>
    <property type="match status" value="1"/>
</dbReference>
<dbReference type="AlphaFoldDB" id="A0AAV5QGY1"/>
<feature type="compositionally biased region" description="Polar residues" evidence="10">
    <location>
        <begin position="1015"/>
        <end position="1026"/>
    </location>
</feature>
<sequence>MSSRSRLCEKQRTININDSYHRLYQTLNSQKLENVGNYHIVKQIGEGSFGTVYMAIHKLTKTKVVLKSGSKADPNIIREIFFHKQAFHDNITKLYEVIVTETHVYLAIEYCPQGELFDYFISSECRLNFKDLKNIISQITAAVFYIHSLNTAHRDLKLENILLDKKYNCKLSDFGFSRDCFKNSCLKTMCGTHVYMAPELLLMGDASSNITSYNGFKIDMWSLGIIFYTLIYGEMPYEDDDEDVVKVKIINEEPNYELRKIIKKPSMVAVGASPSIVSTISDTSSCFLETNNNTSGVPEEAVDLIKMLLQKDPSARPQTLEAVLKHPFLQPYGARALKYTNSRLTLTRNFENRQFETHFEKHLLKHLKRLGFDVKKIKESVISRKCDQLDAIWYLLLEKENKREKLKEKFIQMDKDRREKNSSIGGLIGSGKRLGQIRNSLTKEIILPGFPKSNSSKKPLLCEKSMESLKIAKSYNNNNNNNNTADGSPTATNNLSDDACSPLHRIVTHRSLTSAISTKGYKSLENSSINFPEDTKNDAQGVVNFRNIFDSSLKNKGNIKNQENDSLITSTPEKNPATLIESDNGETKNIGQQQKMEKPGEKTRRRSFGGSGHGNRKTSLGNITVQMRKFSVEDISKHKSKAFVEKLKFWIHKAGHANGGGTESTGGSLTSASRLSASTSKKSNEDTVSSNSSENPRNVNDLKIAIPKSSELRIQHTRSFSANDMPQEKQRDRSGGNDNGHHNDEPSMDSNNYMVSGANVSRSGTYNSKNLSPTSDQSSRPMRTKNNNISNSASGSFTSGRPNQKTRPGSMISTYSAISQMSDLSQLSFNGTVLSMDTPTLSTFNIGSTNNMANGSISSSLQPRIFRSNSLENHKIPKRSGGAVSVASYSPSTSEQSSRKSSFYDYSTGSFNLRSNSPDPFNDVVVYPSSRYNALTLNKLSSVETPKPVAVGHPKGPKTIKSVMKEIAEEKNKKDSINDDDDGDSQGSTMVISSSSSYITPITNSSSSSSSYITPKQNGTPTTTRGRQMRSGNFMESRYSARRKSPLGSPYSSSSVNHGIGLGSFKPFSNATKKKNGNNNNNGGGVSKRARKSSIIEEEEGDSFEDIN</sequence>
<evidence type="ECO:0000313" key="12">
    <source>
        <dbReference type="EMBL" id="GMM33650.1"/>
    </source>
</evidence>
<proteinExistence type="predicted"/>
<evidence type="ECO:0000313" key="13">
    <source>
        <dbReference type="Proteomes" id="UP001360560"/>
    </source>
</evidence>
<feature type="region of interest" description="Disordered" evidence="10">
    <location>
        <begin position="555"/>
        <end position="622"/>
    </location>
</feature>